<evidence type="ECO:0000313" key="1">
    <source>
        <dbReference type="EMBL" id="KER18988.1"/>
    </source>
</evidence>
<dbReference type="GeneID" id="20329880"/>
<dbReference type="AlphaFoldDB" id="A0A074YWC7"/>
<protein>
    <submittedName>
        <fullName evidence="1">Uncharacterized protein</fullName>
    </submittedName>
</protein>
<dbReference type="Proteomes" id="UP000054324">
    <property type="component" value="Unassembled WGS sequence"/>
</dbReference>
<name>A0A074YWC7_OPIVI</name>
<organism evidence="1 2">
    <name type="scientific">Opisthorchis viverrini</name>
    <name type="common">Southeast Asian liver fluke</name>
    <dbReference type="NCBI Taxonomy" id="6198"/>
    <lineage>
        <taxon>Eukaryota</taxon>
        <taxon>Metazoa</taxon>
        <taxon>Spiralia</taxon>
        <taxon>Lophotrochozoa</taxon>
        <taxon>Platyhelminthes</taxon>
        <taxon>Trematoda</taxon>
        <taxon>Digenea</taxon>
        <taxon>Opisthorchiida</taxon>
        <taxon>Opisthorchiata</taxon>
        <taxon>Opisthorchiidae</taxon>
        <taxon>Opisthorchis</taxon>
    </lineage>
</organism>
<dbReference type="CTD" id="20329880"/>
<dbReference type="RefSeq" id="XP_009177266.1">
    <property type="nucleotide sequence ID" value="XM_009179002.1"/>
</dbReference>
<evidence type="ECO:0000313" key="2">
    <source>
        <dbReference type="Proteomes" id="UP000054324"/>
    </source>
</evidence>
<reference evidence="1 2" key="1">
    <citation type="submission" date="2013-11" db="EMBL/GenBank/DDBJ databases">
        <title>Opisthorchis viverrini - life in the bile duct.</title>
        <authorList>
            <person name="Young N.D."/>
            <person name="Nagarajan N."/>
            <person name="Lin S.J."/>
            <person name="Korhonen P.K."/>
            <person name="Jex A.R."/>
            <person name="Hall R.S."/>
            <person name="Safavi-Hemami H."/>
            <person name="Kaewkong W."/>
            <person name="Bertrand D."/>
            <person name="Gao S."/>
            <person name="Seet Q."/>
            <person name="Wongkham S."/>
            <person name="Teh B.T."/>
            <person name="Wongkham C."/>
            <person name="Intapan P.M."/>
            <person name="Maleewong W."/>
            <person name="Yang X."/>
            <person name="Hu M."/>
            <person name="Wang Z."/>
            <person name="Hofmann A."/>
            <person name="Sternberg P.W."/>
            <person name="Tan P."/>
            <person name="Wang J."/>
            <person name="Gasser R.B."/>
        </authorList>
    </citation>
    <scope>NUCLEOTIDE SEQUENCE [LARGE SCALE GENOMIC DNA]</scope>
</reference>
<dbReference type="KEGG" id="ovi:T265_15715"/>
<keyword evidence="2" id="KW-1185">Reference proteome</keyword>
<feature type="non-terminal residue" evidence="1">
    <location>
        <position position="173"/>
    </location>
</feature>
<sequence>MSAFPVCRVAAPNLLSKLQKTHLPTNIPPLIRSQAVGLLNTKKEKFNLQVVFPKDTTCNHVPGFIHEYLHVTYSKSGLLFKCKTETVSACIMRAVFFDVPSEAQKMGLQECSAWQKFILCTQYLLRAALANGLAKRRTGIYADNSTQKFTTMELLESSADKAAIVVLVYYLNL</sequence>
<proteinExistence type="predicted"/>
<dbReference type="EMBL" id="KL597401">
    <property type="protein sequence ID" value="KER18988.1"/>
    <property type="molecule type" value="Genomic_DNA"/>
</dbReference>
<accession>A0A074YWC7</accession>
<gene>
    <name evidence="1" type="ORF">T265_15715</name>
</gene>